<dbReference type="InterPro" id="IPR013538">
    <property type="entry name" value="ASHA1/2-like_C"/>
</dbReference>
<protein>
    <submittedName>
        <fullName evidence="3">Uncharacterized protein YndB with AHSA1/START domain</fullName>
    </submittedName>
</protein>
<dbReference type="AlphaFoldDB" id="A0A2T0M3Z0"/>
<dbReference type="InterPro" id="IPR023393">
    <property type="entry name" value="START-like_dom_sf"/>
</dbReference>
<dbReference type="RefSeq" id="WP_106176881.1">
    <property type="nucleotide sequence ID" value="NZ_PVNH01000001.1"/>
</dbReference>
<feature type="domain" description="Activator of Hsp90 ATPase homologue 1/2-like C-terminal" evidence="2">
    <location>
        <begin position="21"/>
        <end position="129"/>
    </location>
</feature>
<dbReference type="Pfam" id="PF08327">
    <property type="entry name" value="AHSA1"/>
    <property type="match status" value="1"/>
</dbReference>
<comment type="similarity">
    <text evidence="1">Belongs to the AHA1 family.</text>
</comment>
<dbReference type="OrthoDB" id="268331at2"/>
<evidence type="ECO:0000256" key="1">
    <source>
        <dbReference type="ARBA" id="ARBA00006817"/>
    </source>
</evidence>
<name>A0A2T0M3Z0_9PSEU</name>
<accession>A0A2T0M3Z0</accession>
<keyword evidence="4" id="KW-1185">Reference proteome</keyword>
<comment type="caution">
    <text evidence="3">The sequence shown here is derived from an EMBL/GenBank/DDBJ whole genome shotgun (WGS) entry which is preliminary data.</text>
</comment>
<dbReference type="EMBL" id="PVNH01000001">
    <property type="protein sequence ID" value="PRX51422.1"/>
    <property type="molecule type" value="Genomic_DNA"/>
</dbReference>
<dbReference type="CDD" id="cd08891">
    <property type="entry name" value="SRPBCC_CalC"/>
    <property type="match status" value="1"/>
</dbReference>
<dbReference type="Gene3D" id="3.30.530.20">
    <property type="match status" value="1"/>
</dbReference>
<sequence length="157" mass="17798">MSERSTTAGLEVRKSVVVEGTPERAFAVFTERPMDWWPPHHVLVRRPRVAITFEPRVGGRYYEVDAEGEEADWGRVLVWEPPHRLAMTWRVNGHWQRIGDDEASEIEVTFVPLDSGRTRVELAHLHLDRLGDTAEAMMRALDGPSPGETLASFARAV</sequence>
<evidence type="ECO:0000259" key="2">
    <source>
        <dbReference type="Pfam" id="PF08327"/>
    </source>
</evidence>
<dbReference type="Proteomes" id="UP000238362">
    <property type="component" value="Unassembled WGS sequence"/>
</dbReference>
<dbReference type="SUPFAM" id="SSF55961">
    <property type="entry name" value="Bet v1-like"/>
    <property type="match status" value="1"/>
</dbReference>
<organism evidence="3 4">
    <name type="scientific">Prauserella shujinwangii</name>
    <dbReference type="NCBI Taxonomy" id="1453103"/>
    <lineage>
        <taxon>Bacteria</taxon>
        <taxon>Bacillati</taxon>
        <taxon>Actinomycetota</taxon>
        <taxon>Actinomycetes</taxon>
        <taxon>Pseudonocardiales</taxon>
        <taxon>Pseudonocardiaceae</taxon>
        <taxon>Prauserella</taxon>
    </lineage>
</organism>
<evidence type="ECO:0000313" key="4">
    <source>
        <dbReference type="Proteomes" id="UP000238362"/>
    </source>
</evidence>
<reference evidence="3 4" key="1">
    <citation type="submission" date="2018-03" db="EMBL/GenBank/DDBJ databases">
        <title>Genomic Encyclopedia of Type Strains, Phase III (KMG-III): the genomes of soil and plant-associated and newly described type strains.</title>
        <authorList>
            <person name="Whitman W."/>
        </authorList>
    </citation>
    <scope>NUCLEOTIDE SEQUENCE [LARGE SCALE GENOMIC DNA]</scope>
    <source>
        <strain evidence="3 4">CGMCC 4.7125</strain>
    </source>
</reference>
<proteinExistence type="inferred from homology"/>
<gene>
    <name evidence="3" type="ORF">B0I33_101576</name>
</gene>
<evidence type="ECO:0000313" key="3">
    <source>
        <dbReference type="EMBL" id="PRX51422.1"/>
    </source>
</evidence>